<proteinExistence type="inferred from homology"/>
<evidence type="ECO:0000256" key="1">
    <source>
        <dbReference type="ARBA" id="ARBA00004141"/>
    </source>
</evidence>
<dbReference type="Pfam" id="PF02096">
    <property type="entry name" value="60KD_IMP"/>
    <property type="match status" value="1"/>
</dbReference>
<dbReference type="EMBL" id="WNWR01001477">
    <property type="protein sequence ID" value="KAE9963063.1"/>
    <property type="molecule type" value="Genomic_DNA"/>
</dbReference>
<dbReference type="AlphaFoldDB" id="A0A8H3U525"/>
<protein>
    <recommendedName>
        <fullName evidence="8">Membrane insertase YidC/Oxa/ALB C-terminal domain-containing protein</fullName>
    </recommendedName>
</protein>
<evidence type="ECO:0000256" key="4">
    <source>
        <dbReference type="ARBA" id="ARBA00022989"/>
    </source>
</evidence>
<dbReference type="PANTHER" id="PTHR12428:SF65">
    <property type="entry name" value="CYTOCHROME C OXIDASE ASSEMBLY PROTEIN COX18, MITOCHONDRIAL"/>
    <property type="match status" value="1"/>
</dbReference>
<keyword evidence="10" id="KW-1185">Reference proteome</keyword>
<evidence type="ECO:0000259" key="8">
    <source>
        <dbReference type="Pfam" id="PF02096"/>
    </source>
</evidence>
<comment type="subcellular location">
    <subcellularLocation>
        <location evidence="1 6">Membrane</location>
        <topology evidence="1 6">Multi-pass membrane protein</topology>
    </subcellularLocation>
</comment>
<evidence type="ECO:0000256" key="7">
    <source>
        <dbReference type="SAM" id="Phobius"/>
    </source>
</evidence>
<dbReference type="GO" id="GO:0032979">
    <property type="term" value="P:protein insertion into mitochondrial inner membrane from matrix"/>
    <property type="evidence" value="ECO:0007669"/>
    <property type="project" value="TreeGrafter"/>
</dbReference>
<keyword evidence="5 7" id="KW-0472">Membrane</keyword>
<feature type="transmembrane region" description="Helical" evidence="7">
    <location>
        <begin position="57"/>
        <end position="78"/>
    </location>
</feature>
<dbReference type="GO" id="GO:0005743">
    <property type="term" value="C:mitochondrial inner membrane"/>
    <property type="evidence" value="ECO:0007669"/>
    <property type="project" value="TreeGrafter"/>
</dbReference>
<dbReference type="GO" id="GO:0033617">
    <property type="term" value="P:mitochondrial respiratory chain complex IV assembly"/>
    <property type="evidence" value="ECO:0007669"/>
    <property type="project" value="TreeGrafter"/>
</dbReference>
<evidence type="ECO:0000256" key="6">
    <source>
        <dbReference type="RuleBase" id="RU003945"/>
    </source>
</evidence>
<feature type="transmembrane region" description="Helical" evidence="7">
    <location>
        <begin position="148"/>
        <end position="166"/>
    </location>
</feature>
<feature type="transmembrane region" description="Helical" evidence="7">
    <location>
        <begin position="225"/>
        <end position="244"/>
    </location>
</feature>
<comment type="caution">
    <text evidence="9">The sequence shown here is derived from an EMBL/GenBank/DDBJ whole genome shotgun (WGS) entry which is preliminary data.</text>
</comment>
<dbReference type="InterPro" id="IPR001708">
    <property type="entry name" value="YidC/ALB3/OXA1/COX18"/>
</dbReference>
<sequence>MLSFRRPPPILRKAHGHSALRIQRVRQFHASPRRNDLGEQILSVPHGFLVALHGTGLTWAAVIPIAAISIRLAMLAFCSAPARRERAKIVEIMPLVSAKALQVREETERDIQENPHLLAKKSLKALYKKKMENVAAHLYKKHGVNKNLTFLPLMQIPVFVVMAETLRRMMGMDTSFFFQTSTPEDGESNLLSTATSDPNGLSDSSNWYEPTMTFEGPFAIMDLTAADPTLILPLAVSGIMLANLRYSQHMRVRKGLPRSKASQRLHNGLMGLSILIFPATLHLPSGFLYYWACTSASSLGADIIMDKMFPPRPLVKPCRRPLPSISKMKPKTTM</sequence>
<feature type="domain" description="Membrane insertase YidC/Oxa/ALB C-terminal" evidence="8">
    <location>
        <begin position="121"/>
        <end position="306"/>
    </location>
</feature>
<dbReference type="PANTHER" id="PTHR12428">
    <property type="entry name" value="OXA1"/>
    <property type="match status" value="1"/>
</dbReference>
<organism evidence="9 10">
    <name type="scientific">Venturia inaequalis</name>
    <name type="common">Apple scab fungus</name>
    <dbReference type="NCBI Taxonomy" id="5025"/>
    <lineage>
        <taxon>Eukaryota</taxon>
        <taxon>Fungi</taxon>
        <taxon>Dikarya</taxon>
        <taxon>Ascomycota</taxon>
        <taxon>Pezizomycotina</taxon>
        <taxon>Dothideomycetes</taxon>
        <taxon>Pleosporomycetidae</taxon>
        <taxon>Venturiales</taxon>
        <taxon>Venturiaceae</taxon>
        <taxon>Venturia</taxon>
    </lineage>
</organism>
<comment type="similarity">
    <text evidence="2 6">Belongs to the OXA1/ALB3/YidC family.</text>
</comment>
<name>A0A8H3U525_VENIN</name>
<dbReference type="Proteomes" id="UP000490939">
    <property type="component" value="Unassembled WGS sequence"/>
</dbReference>
<evidence type="ECO:0000313" key="9">
    <source>
        <dbReference type="EMBL" id="KAE9963063.1"/>
    </source>
</evidence>
<gene>
    <name evidence="9" type="ORF">EG327_001699</name>
</gene>
<reference evidence="9 10" key="1">
    <citation type="submission" date="2019-07" db="EMBL/GenBank/DDBJ databases">
        <title>Venturia inaequalis Genome Resource.</title>
        <authorList>
            <person name="Lichtner F.J."/>
        </authorList>
    </citation>
    <scope>NUCLEOTIDE SEQUENCE [LARGE SCALE GENOMIC DNA]</scope>
    <source>
        <strain evidence="9 10">DMI_063113</strain>
    </source>
</reference>
<evidence type="ECO:0000256" key="2">
    <source>
        <dbReference type="ARBA" id="ARBA00009877"/>
    </source>
</evidence>
<evidence type="ECO:0000256" key="5">
    <source>
        <dbReference type="ARBA" id="ARBA00023136"/>
    </source>
</evidence>
<keyword evidence="3 6" id="KW-0812">Transmembrane</keyword>
<accession>A0A8H3U525</accession>
<evidence type="ECO:0000256" key="3">
    <source>
        <dbReference type="ARBA" id="ARBA00022692"/>
    </source>
</evidence>
<evidence type="ECO:0000313" key="10">
    <source>
        <dbReference type="Proteomes" id="UP000490939"/>
    </source>
</evidence>
<dbReference type="GO" id="GO:0032977">
    <property type="term" value="F:membrane insertase activity"/>
    <property type="evidence" value="ECO:0007669"/>
    <property type="project" value="InterPro"/>
</dbReference>
<keyword evidence="4 7" id="KW-1133">Transmembrane helix</keyword>
<dbReference type="InterPro" id="IPR028055">
    <property type="entry name" value="YidC/Oxa/ALB_C"/>
</dbReference>
<feature type="transmembrane region" description="Helical" evidence="7">
    <location>
        <begin position="265"/>
        <end position="281"/>
    </location>
</feature>